<keyword evidence="6 8" id="KW-0503">Monooxygenase</keyword>
<evidence type="ECO:0000256" key="2">
    <source>
        <dbReference type="ARBA" id="ARBA00022617"/>
    </source>
</evidence>
<dbReference type="GO" id="GO:0005506">
    <property type="term" value="F:iron ion binding"/>
    <property type="evidence" value="ECO:0007669"/>
    <property type="project" value="InterPro"/>
</dbReference>
<dbReference type="CDD" id="cd00302">
    <property type="entry name" value="cytochrome_P450"/>
    <property type="match status" value="1"/>
</dbReference>
<dbReference type="InterPro" id="IPR001128">
    <property type="entry name" value="Cyt_P450"/>
</dbReference>
<keyword evidence="5 7" id="KW-0408">Iron</keyword>
<accession>A0A2I1HI16</accession>
<reference evidence="9 10" key="1">
    <citation type="submission" date="2015-10" db="EMBL/GenBank/DDBJ databases">
        <title>Genome analyses suggest a sexual origin of heterokaryosis in a supposedly ancient asexual fungus.</title>
        <authorList>
            <person name="Ropars J."/>
            <person name="Sedzielewska K."/>
            <person name="Noel J."/>
            <person name="Charron P."/>
            <person name="Farinelli L."/>
            <person name="Marton T."/>
            <person name="Kruger M."/>
            <person name="Pelin A."/>
            <person name="Brachmann A."/>
            <person name="Corradi N."/>
        </authorList>
    </citation>
    <scope>NUCLEOTIDE SEQUENCE [LARGE SCALE GENOMIC DNA]</scope>
    <source>
        <strain evidence="9 10">A4</strain>
    </source>
</reference>
<dbReference type="GO" id="GO:0004497">
    <property type="term" value="F:monooxygenase activity"/>
    <property type="evidence" value="ECO:0007669"/>
    <property type="project" value="UniProtKB-KW"/>
</dbReference>
<keyword evidence="2 7" id="KW-0349">Heme</keyword>
<evidence type="ECO:0000256" key="3">
    <source>
        <dbReference type="ARBA" id="ARBA00022723"/>
    </source>
</evidence>
<dbReference type="VEuPathDB" id="FungiDB:RhiirFUN_013115"/>
<dbReference type="Gene3D" id="1.10.630.10">
    <property type="entry name" value="Cytochrome P450"/>
    <property type="match status" value="1"/>
</dbReference>
<keyword evidence="10" id="KW-1185">Reference proteome</keyword>
<keyword evidence="4 8" id="KW-0560">Oxidoreductase</keyword>
<dbReference type="PRINTS" id="PR00385">
    <property type="entry name" value="P450"/>
</dbReference>
<evidence type="ECO:0000313" key="9">
    <source>
        <dbReference type="EMBL" id="PKY58521.1"/>
    </source>
</evidence>
<comment type="caution">
    <text evidence="9">The sequence shown here is derived from an EMBL/GenBank/DDBJ whole genome shotgun (WGS) entry which is preliminary data.</text>
</comment>
<evidence type="ECO:0000313" key="10">
    <source>
        <dbReference type="Proteomes" id="UP000234323"/>
    </source>
</evidence>
<dbReference type="VEuPathDB" id="FungiDB:RhiirA1_499180"/>
<comment type="cofactor">
    <cofactor evidence="7">
        <name>heme</name>
        <dbReference type="ChEBI" id="CHEBI:30413"/>
    </cofactor>
</comment>
<dbReference type="Pfam" id="PF00067">
    <property type="entry name" value="p450"/>
    <property type="match status" value="1"/>
</dbReference>
<dbReference type="GO" id="GO:0016705">
    <property type="term" value="F:oxidoreductase activity, acting on paired donors, with incorporation or reduction of molecular oxygen"/>
    <property type="evidence" value="ECO:0007669"/>
    <property type="project" value="InterPro"/>
</dbReference>
<dbReference type="AlphaFoldDB" id="A0A2I1HI16"/>
<dbReference type="SUPFAM" id="SSF48264">
    <property type="entry name" value="Cytochrome P450"/>
    <property type="match status" value="1"/>
</dbReference>
<evidence type="ECO:0000256" key="4">
    <source>
        <dbReference type="ARBA" id="ARBA00023002"/>
    </source>
</evidence>
<dbReference type="InterPro" id="IPR002401">
    <property type="entry name" value="Cyt_P450_E_grp-I"/>
</dbReference>
<dbReference type="PANTHER" id="PTHR24291:SF50">
    <property type="entry name" value="BIFUNCTIONAL ALBAFLAVENONE MONOOXYGENASE_TERPENE SYNTHASE"/>
    <property type="match status" value="1"/>
</dbReference>
<sequence>MIRILSFEQKYKENSDWLNETMLNFISKRKNEINNMQSDEKVGSNLFDILLTLNTPLDPNYDGREAPLTDQEICSTITEVSVGGTDTTGNIFCYTIWLLAKHPKVLTHFQKEISEILGDNISREIIYEDLEKFAYLDAIVKESARIFTLVPLTPCVSTQESIIGGNHLEANTNFFVGHEIIHKLPEFWENPDEFIPERFLNNEIAKHSFIPFGGGTRICPGKNMSNVELKTLLILLFRKYDVELVDKVSEKPNIKYSFFYQCLDMKVIVRPRC</sequence>
<organism evidence="9 10">
    <name type="scientific">Rhizophagus irregularis</name>
    <dbReference type="NCBI Taxonomy" id="588596"/>
    <lineage>
        <taxon>Eukaryota</taxon>
        <taxon>Fungi</taxon>
        <taxon>Fungi incertae sedis</taxon>
        <taxon>Mucoromycota</taxon>
        <taxon>Glomeromycotina</taxon>
        <taxon>Glomeromycetes</taxon>
        <taxon>Glomerales</taxon>
        <taxon>Glomeraceae</taxon>
        <taxon>Rhizophagus</taxon>
    </lineage>
</organism>
<dbReference type="InterPro" id="IPR017972">
    <property type="entry name" value="Cyt_P450_CS"/>
</dbReference>
<dbReference type="EMBL" id="LLXI01003053">
    <property type="protein sequence ID" value="PKY58521.1"/>
    <property type="molecule type" value="Genomic_DNA"/>
</dbReference>
<gene>
    <name evidence="9" type="ORF">RhiirA4_512841</name>
</gene>
<protein>
    <submittedName>
        <fullName evidence="9">Cytochrome P450</fullName>
    </submittedName>
</protein>
<evidence type="ECO:0000256" key="5">
    <source>
        <dbReference type="ARBA" id="ARBA00023004"/>
    </source>
</evidence>
<evidence type="ECO:0000256" key="7">
    <source>
        <dbReference type="PIRSR" id="PIRSR602401-1"/>
    </source>
</evidence>
<proteinExistence type="inferred from homology"/>
<dbReference type="PANTHER" id="PTHR24291">
    <property type="entry name" value="CYTOCHROME P450 FAMILY 4"/>
    <property type="match status" value="1"/>
</dbReference>
<dbReference type="PRINTS" id="PR00463">
    <property type="entry name" value="EP450I"/>
</dbReference>
<dbReference type="InterPro" id="IPR050196">
    <property type="entry name" value="Cytochrome_P450_Monoox"/>
</dbReference>
<evidence type="ECO:0000256" key="1">
    <source>
        <dbReference type="ARBA" id="ARBA00010617"/>
    </source>
</evidence>
<comment type="similarity">
    <text evidence="1 8">Belongs to the cytochrome P450 family.</text>
</comment>
<dbReference type="Proteomes" id="UP000234323">
    <property type="component" value="Unassembled WGS sequence"/>
</dbReference>
<dbReference type="VEuPathDB" id="FungiDB:FUN_016367"/>
<evidence type="ECO:0000256" key="8">
    <source>
        <dbReference type="RuleBase" id="RU000461"/>
    </source>
</evidence>
<dbReference type="GO" id="GO:0020037">
    <property type="term" value="F:heme binding"/>
    <property type="evidence" value="ECO:0007669"/>
    <property type="project" value="InterPro"/>
</dbReference>
<name>A0A2I1HI16_9GLOM</name>
<evidence type="ECO:0000256" key="6">
    <source>
        <dbReference type="ARBA" id="ARBA00023033"/>
    </source>
</evidence>
<dbReference type="PROSITE" id="PS00086">
    <property type="entry name" value="CYTOCHROME_P450"/>
    <property type="match status" value="1"/>
</dbReference>
<keyword evidence="3 7" id="KW-0479">Metal-binding</keyword>
<feature type="binding site" description="axial binding residue" evidence="7">
    <location>
        <position position="219"/>
    </location>
    <ligand>
        <name>heme</name>
        <dbReference type="ChEBI" id="CHEBI:30413"/>
    </ligand>
    <ligandPart>
        <name>Fe</name>
        <dbReference type="ChEBI" id="CHEBI:18248"/>
    </ligandPart>
</feature>
<dbReference type="InterPro" id="IPR036396">
    <property type="entry name" value="Cyt_P450_sf"/>
</dbReference>